<keyword evidence="2 6" id="KW-0812">Transmembrane</keyword>
<feature type="transmembrane region" description="Helical" evidence="6">
    <location>
        <begin position="281"/>
        <end position="305"/>
    </location>
</feature>
<dbReference type="GO" id="GO:0022857">
    <property type="term" value="F:transmembrane transporter activity"/>
    <property type="evidence" value="ECO:0007669"/>
    <property type="project" value="InterPro"/>
</dbReference>
<evidence type="ECO:0000256" key="4">
    <source>
        <dbReference type="ARBA" id="ARBA00023136"/>
    </source>
</evidence>
<keyword evidence="4 6" id="KW-0472">Membrane</keyword>
<dbReference type="GO" id="GO:0005886">
    <property type="term" value="C:plasma membrane"/>
    <property type="evidence" value="ECO:0007669"/>
    <property type="project" value="TreeGrafter"/>
</dbReference>
<feature type="compositionally biased region" description="Low complexity" evidence="5">
    <location>
        <begin position="39"/>
        <end position="53"/>
    </location>
</feature>
<evidence type="ECO:0000256" key="1">
    <source>
        <dbReference type="ARBA" id="ARBA00004141"/>
    </source>
</evidence>
<dbReference type="Proteomes" id="UP000276215">
    <property type="component" value="Unassembled WGS sequence"/>
</dbReference>
<dbReference type="PANTHER" id="PTHR23502:SF12">
    <property type="entry name" value="MULTIDRUG TRANSPORTER, PUTATIVE (AFU_ORTHOLOGUE AFUA_1G06440)-RELATED"/>
    <property type="match status" value="1"/>
</dbReference>
<feature type="transmembrane region" description="Helical" evidence="6">
    <location>
        <begin position="190"/>
        <end position="210"/>
    </location>
</feature>
<dbReference type="FunFam" id="1.20.1250.20:FF:000011">
    <property type="entry name" value="MFS multidrug transporter, putative"/>
    <property type="match status" value="1"/>
</dbReference>
<feature type="compositionally biased region" description="Basic and acidic residues" evidence="5">
    <location>
        <begin position="1"/>
        <end position="33"/>
    </location>
</feature>
<feature type="transmembrane region" description="Helical" evidence="6">
    <location>
        <begin position="355"/>
        <end position="379"/>
    </location>
</feature>
<dbReference type="AlphaFoldDB" id="A0A3N4JWD6"/>
<dbReference type="SUPFAM" id="SSF103473">
    <property type="entry name" value="MFS general substrate transporter"/>
    <property type="match status" value="1"/>
</dbReference>
<dbReference type="PROSITE" id="PS00216">
    <property type="entry name" value="SUGAR_TRANSPORT_1"/>
    <property type="match status" value="1"/>
</dbReference>
<name>A0A3N4JWD6_9PEZI</name>
<reference evidence="8 9" key="1">
    <citation type="journal article" date="2018" name="Nat. Ecol. Evol.">
        <title>Pezizomycetes genomes reveal the molecular basis of ectomycorrhizal truffle lifestyle.</title>
        <authorList>
            <person name="Murat C."/>
            <person name="Payen T."/>
            <person name="Noel B."/>
            <person name="Kuo A."/>
            <person name="Morin E."/>
            <person name="Chen J."/>
            <person name="Kohler A."/>
            <person name="Krizsan K."/>
            <person name="Balestrini R."/>
            <person name="Da Silva C."/>
            <person name="Montanini B."/>
            <person name="Hainaut M."/>
            <person name="Levati E."/>
            <person name="Barry K.W."/>
            <person name="Belfiori B."/>
            <person name="Cichocki N."/>
            <person name="Clum A."/>
            <person name="Dockter R.B."/>
            <person name="Fauchery L."/>
            <person name="Guy J."/>
            <person name="Iotti M."/>
            <person name="Le Tacon F."/>
            <person name="Lindquist E.A."/>
            <person name="Lipzen A."/>
            <person name="Malagnac F."/>
            <person name="Mello A."/>
            <person name="Molinier V."/>
            <person name="Miyauchi S."/>
            <person name="Poulain J."/>
            <person name="Riccioni C."/>
            <person name="Rubini A."/>
            <person name="Sitrit Y."/>
            <person name="Splivallo R."/>
            <person name="Traeger S."/>
            <person name="Wang M."/>
            <person name="Zifcakova L."/>
            <person name="Wipf D."/>
            <person name="Zambonelli A."/>
            <person name="Paolocci F."/>
            <person name="Nowrousian M."/>
            <person name="Ottonello S."/>
            <person name="Baldrian P."/>
            <person name="Spatafora J.W."/>
            <person name="Henrissat B."/>
            <person name="Nagy L.G."/>
            <person name="Aury J.M."/>
            <person name="Wincker P."/>
            <person name="Grigoriev I.V."/>
            <person name="Bonfante P."/>
            <person name="Martin F.M."/>
        </authorList>
    </citation>
    <scope>NUCLEOTIDE SEQUENCE [LARGE SCALE GENOMIC DNA]</scope>
    <source>
        <strain evidence="8 9">120613-1</strain>
    </source>
</reference>
<feature type="transmembrane region" description="Helical" evidence="6">
    <location>
        <begin position="121"/>
        <end position="139"/>
    </location>
</feature>
<dbReference type="InterPro" id="IPR011701">
    <property type="entry name" value="MFS"/>
</dbReference>
<proteinExistence type="predicted"/>
<gene>
    <name evidence="8" type="ORF">L873DRAFT_1762362</name>
</gene>
<dbReference type="InterPro" id="IPR020846">
    <property type="entry name" value="MFS_dom"/>
</dbReference>
<dbReference type="Gene3D" id="1.20.1250.20">
    <property type="entry name" value="MFS general substrate transporter like domains"/>
    <property type="match status" value="1"/>
</dbReference>
<feature type="transmembrane region" description="Helical" evidence="6">
    <location>
        <begin position="246"/>
        <end position="269"/>
    </location>
</feature>
<keyword evidence="9" id="KW-1185">Reference proteome</keyword>
<organism evidence="8 9">
    <name type="scientific">Choiromyces venosus 120613-1</name>
    <dbReference type="NCBI Taxonomy" id="1336337"/>
    <lineage>
        <taxon>Eukaryota</taxon>
        <taxon>Fungi</taxon>
        <taxon>Dikarya</taxon>
        <taxon>Ascomycota</taxon>
        <taxon>Pezizomycotina</taxon>
        <taxon>Pezizomycetes</taxon>
        <taxon>Pezizales</taxon>
        <taxon>Tuberaceae</taxon>
        <taxon>Choiromyces</taxon>
    </lineage>
</organism>
<evidence type="ECO:0000256" key="5">
    <source>
        <dbReference type="SAM" id="MobiDB-lite"/>
    </source>
</evidence>
<feature type="transmembrane region" description="Helical" evidence="6">
    <location>
        <begin position="433"/>
        <end position="454"/>
    </location>
</feature>
<accession>A0A3N4JWD6</accession>
<dbReference type="InterPro" id="IPR036259">
    <property type="entry name" value="MFS_trans_sf"/>
</dbReference>
<sequence>MDLEKEAIASKQEIEVSNGREVRAGDGKGKDIEAGFGASSESSDSSSTLSTPRSDYDEGIRRTTTLDDPGIDGGGIAKHVTTKASKTSKDPEGVMNTEFEIKWDGPGDPNNPLNWPLLKKAFILSSVFMQTLMVVFYSTSYVSGSPGMMKEFGIESSTTVALGMTTYMMGLAVGPLVLAPMSELYGRRPVYLVSLFMFPVFVLLICLARNFATILVVRFFVAFVGSVTISNAPGSLGDIFNEDQRTLAFSIFFLAPVNGPILGPIIGGFVYQGAGWRWTDWLVLIMAAILFAISFAIPETYAPALMRQKAEKKRKETGDDRYISSFCHKDGEGDFWTLIKTNLERPLIMLFTEPLCIFWALYIAVIYGVLYLCFIAYPIVFSQIRGWGPGISGLAFCGIGVGAGLAVALDPVNRRIYEMHKVDPDTGKRPPEARIAGICLAAVLTPVAALWFAWTCVPARIHWIWPLLSGVPYGLGNTWIYLHGSIYLVTSYDVYAASALAGNTVCRSILEGVMPLFGPKMYATLGPNWAATTVGLINAVLIPIPWGFYKWGKKVRMRSPMLLRLQKEKEERGE</sequence>
<feature type="region of interest" description="Disordered" evidence="5">
    <location>
        <begin position="1"/>
        <end position="91"/>
    </location>
</feature>
<keyword evidence="3 6" id="KW-1133">Transmembrane helix</keyword>
<feature type="transmembrane region" description="Helical" evidence="6">
    <location>
        <begin position="216"/>
        <end position="234"/>
    </location>
</feature>
<dbReference type="OrthoDB" id="3365399at2759"/>
<feature type="transmembrane region" description="Helical" evidence="6">
    <location>
        <begin position="159"/>
        <end position="178"/>
    </location>
</feature>
<dbReference type="Pfam" id="PF07690">
    <property type="entry name" value="MFS_1"/>
    <property type="match status" value="1"/>
</dbReference>
<comment type="subcellular location">
    <subcellularLocation>
        <location evidence="1">Membrane</location>
        <topology evidence="1">Multi-pass membrane protein</topology>
    </subcellularLocation>
</comment>
<dbReference type="PROSITE" id="PS50850">
    <property type="entry name" value="MFS"/>
    <property type="match status" value="1"/>
</dbReference>
<dbReference type="InterPro" id="IPR005829">
    <property type="entry name" value="Sugar_transporter_CS"/>
</dbReference>
<dbReference type="STRING" id="1336337.A0A3N4JWD6"/>
<feature type="domain" description="Major facilitator superfamily (MFS) profile" evidence="7">
    <location>
        <begin position="123"/>
        <end position="574"/>
    </location>
</feature>
<evidence type="ECO:0000313" key="8">
    <source>
        <dbReference type="EMBL" id="RPB02670.1"/>
    </source>
</evidence>
<feature type="transmembrane region" description="Helical" evidence="6">
    <location>
        <begin position="391"/>
        <end position="412"/>
    </location>
</feature>
<dbReference type="CDD" id="cd17323">
    <property type="entry name" value="MFS_Tpo1_MDR_like"/>
    <property type="match status" value="1"/>
</dbReference>
<evidence type="ECO:0000256" key="6">
    <source>
        <dbReference type="SAM" id="Phobius"/>
    </source>
</evidence>
<dbReference type="GO" id="GO:0140115">
    <property type="term" value="P:export across plasma membrane"/>
    <property type="evidence" value="ECO:0007669"/>
    <property type="project" value="UniProtKB-ARBA"/>
</dbReference>
<dbReference type="EMBL" id="ML120367">
    <property type="protein sequence ID" value="RPB02670.1"/>
    <property type="molecule type" value="Genomic_DNA"/>
</dbReference>
<dbReference type="GO" id="GO:0042908">
    <property type="term" value="P:xenobiotic transport"/>
    <property type="evidence" value="ECO:0007669"/>
    <property type="project" value="UniProtKB-ARBA"/>
</dbReference>
<feature type="transmembrane region" description="Helical" evidence="6">
    <location>
        <begin position="529"/>
        <end position="549"/>
    </location>
</feature>
<evidence type="ECO:0000259" key="7">
    <source>
        <dbReference type="PROSITE" id="PS50850"/>
    </source>
</evidence>
<feature type="compositionally biased region" description="Basic and acidic residues" evidence="5">
    <location>
        <begin position="54"/>
        <end position="65"/>
    </location>
</feature>
<evidence type="ECO:0000313" key="9">
    <source>
        <dbReference type="Proteomes" id="UP000276215"/>
    </source>
</evidence>
<protein>
    <submittedName>
        <fullName evidence="8">MFS general substrate transporter</fullName>
    </submittedName>
</protein>
<evidence type="ECO:0000256" key="2">
    <source>
        <dbReference type="ARBA" id="ARBA00022692"/>
    </source>
</evidence>
<evidence type="ECO:0000256" key="3">
    <source>
        <dbReference type="ARBA" id="ARBA00022989"/>
    </source>
</evidence>
<dbReference type="PANTHER" id="PTHR23502">
    <property type="entry name" value="MAJOR FACILITATOR SUPERFAMILY"/>
    <property type="match status" value="1"/>
</dbReference>
<feature type="transmembrane region" description="Helical" evidence="6">
    <location>
        <begin position="460"/>
        <end position="482"/>
    </location>
</feature>